<evidence type="ECO:0000256" key="1">
    <source>
        <dbReference type="ARBA" id="ARBA00022448"/>
    </source>
</evidence>
<comment type="caution">
    <text evidence="9">The sequence shown here is derived from an EMBL/GenBank/DDBJ whole genome shotgun (WGS) entry which is preliminary data.</text>
</comment>
<dbReference type="SUPFAM" id="SSF46626">
    <property type="entry name" value="Cytochrome c"/>
    <property type="match status" value="1"/>
</dbReference>
<evidence type="ECO:0000256" key="2">
    <source>
        <dbReference type="ARBA" id="ARBA00022617"/>
    </source>
</evidence>
<dbReference type="InterPro" id="IPR009056">
    <property type="entry name" value="Cyt_c-like_dom"/>
</dbReference>
<dbReference type="PANTHER" id="PTHR11961">
    <property type="entry name" value="CYTOCHROME C"/>
    <property type="match status" value="1"/>
</dbReference>
<dbReference type="GO" id="GO:0009055">
    <property type="term" value="F:electron transfer activity"/>
    <property type="evidence" value="ECO:0007669"/>
    <property type="project" value="InterPro"/>
</dbReference>
<dbReference type="RefSeq" id="WP_060724337.1">
    <property type="nucleotide sequence ID" value="NZ_LMVK01000015.1"/>
</dbReference>
<evidence type="ECO:0000256" key="3">
    <source>
        <dbReference type="ARBA" id="ARBA00022723"/>
    </source>
</evidence>
<keyword evidence="2 6" id="KW-0349">Heme</keyword>
<gene>
    <name evidence="9" type="primary">cycA</name>
    <name evidence="9" type="ORF">AGR4A_Lc60064</name>
</gene>
<dbReference type="PROSITE" id="PS51007">
    <property type="entry name" value="CYTC"/>
    <property type="match status" value="1"/>
</dbReference>
<dbReference type="Proteomes" id="UP000192074">
    <property type="component" value="Unassembled WGS sequence"/>
</dbReference>
<keyword evidence="3 6" id="KW-0479">Metal-binding</keyword>
<dbReference type="AlphaFoldDB" id="A0A822V9L5"/>
<keyword evidence="4" id="KW-0249">Electron transport</keyword>
<evidence type="ECO:0000256" key="4">
    <source>
        <dbReference type="ARBA" id="ARBA00022982"/>
    </source>
</evidence>
<evidence type="ECO:0000256" key="7">
    <source>
        <dbReference type="SAM" id="SignalP"/>
    </source>
</evidence>
<accession>A0A822V9L5</accession>
<keyword evidence="5 6" id="KW-0408">Iron</keyword>
<evidence type="ECO:0000313" key="9">
    <source>
        <dbReference type="EMBL" id="CVI23600.1"/>
    </source>
</evidence>
<reference evidence="9 10" key="1">
    <citation type="submission" date="2016-01" db="EMBL/GenBank/DDBJ databases">
        <authorList>
            <person name="Regsiter A."/>
            <person name="william w."/>
        </authorList>
    </citation>
    <scope>NUCLEOTIDE SEQUENCE [LARGE SCALE GENOMIC DNA]</scope>
    <source>
        <strain evidence="9 10">B6</strain>
    </source>
</reference>
<dbReference type="GO" id="GO:0046872">
    <property type="term" value="F:metal ion binding"/>
    <property type="evidence" value="ECO:0007669"/>
    <property type="project" value="UniProtKB-KW"/>
</dbReference>
<evidence type="ECO:0000313" key="10">
    <source>
        <dbReference type="Proteomes" id="UP000192074"/>
    </source>
</evidence>
<feature type="domain" description="Cytochrome c" evidence="8">
    <location>
        <begin position="25"/>
        <end position="127"/>
    </location>
</feature>
<protein>
    <submittedName>
        <fullName evidence="9">Cytochrome c-550</fullName>
    </submittedName>
</protein>
<organism evidence="9 10">
    <name type="scientific">Agrobacterium tumefaciens str. B6</name>
    <dbReference type="NCBI Taxonomy" id="1183423"/>
    <lineage>
        <taxon>Bacteria</taxon>
        <taxon>Pseudomonadati</taxon>
        <taxon>Pseudomonadota</taxon>
        <taxon>Alphaproteobacteria</taxon>
        <taxon>Hyphomicrobiales</taxon>
        <taxon>Rhizobiaceae</taxon>
        <taxon>Rhizobium/Agrobacterium group</taxon>
        <taxon>Agrobacterium</taxon>
        <taxon>Agrobacterium tumefaciens complex</taxon>
    </lineage>
</organism>
<sequence length="128" mass="13849">MSYRFLAICLLFATTLPLDAHAQEGDAAAGATVFKKCGICHVAETDQNKVGPSLNGLFGRAAGTHPDFAYSQAMQDAGKAGLVWDETSFRDYLHDPKAKVKGTKMAFVGVKDDTDITNLIAYLKQYSK</sequence>
<dbReference type="EMBL" id="FCNL01000036">
    <property type="protein sequence ID" value="CVI23600.1"/>
    <property type="molecule type" value="Genomic_DNA"/>
</dbReference>
<dbReference type="Pfam" id="PF00034">
    <property type="entry name" value="Cytochrom_C"/>
    <property type="match status" value="1"/>
</dbReference>
<keyword evidence="7" id="KW-0732">Signal</keyword>
<evidence type="ECO:0000256" key="5">
    <source>
        <dbReference type="ARBA" id="ARBA00023004"/>
    </source>
</evidence>
<dbReference type="InterPro" id="IPR002327">
    <property type="entry name" value="Cyt_c_1A/1B"/>
</dbReference>
<dbReference type="GO" id="GO:0020037">
    <property type="term" value="F:heme binding"/>
    <property type="evidence" value="ECO:0007669"/>
    <property type="project" value="InterPro"/>
</dbReference>
<proteinExistence type="predicted"/>
<name>A0A822V9L5_AGRTU</name>
<keyword evidence="1" id="KW-0813">Transport</keyword>
<evidence type="ECO:0000259" key="8">
    <source>
        <dbReference type="PROSITE" id="PS51007"/>
    </source>
</evidence>
<dbReference type="InterPro" id="IPR036909">
    <property type="entry name" value="Cyt_c-like_dom_sf"/>
</dbReference>
<dbReference type="PRINTS" id="PR00604">
    <property type="entry name" value="CYTCHRMECIAB"/>
</dbReference>
<feature type="signal peptide" evidence="7">
    <location>
        <begin position="1"/>
        <end position="22"/>
    </location>
</feature>
<dbReference type="Gene3D" id="1.10.760.10">
    <property type="entry name" value="Cytochrome c-like domain"/>
    <property type="match status" value="1"/>
</dbReference>
<feature type="chain" id="PRO_5032559498" evidence="7">
    <location>
        <begin position="23"/>
        <end position="128"/>
    </location>
</feature>
<evidence type="ECO:0000256" key="6">
    <source>
        <dbReference type="PROSITE-ProRule" id="PRU00433"/>
    </source>
</evidence>